<proteinExistence type="predicted"/>
<organism evidence="6 7">
    <name type="scientific">Mycobacterium conspicuum</name>
    <dbReference type="NCBI Taxonomy" id="44010"/>
    <lineage>
        <taxon>Bacteria</taxon>
        <taxon>Bacillati</taxon>
        <taxon>Actinomycetota</taxon>
        <taxon>Actinomycetes</taxon>
        <taxon>Mycobacteriales</taxon>
        <taxon>Mycobacteriaceae</taxon>
        <taxon>Mycobacterium</taxon>
    </lineage>
</organism>
<keyword evidence="4" id="KW-0564">Palmitate</keyword>
<dbReference type="InterPro" id="IPR008691">
    <property type="entry name" value="LpqH"/>
</dbReference>
<dbReference type="GO" id="GO:0016020">
    <property type="term" value="C:membrane"/>
    <property type="evidence" value="ECO:0007669"/>
    <property type="project" value="InterPro"/>
</dbReference>
<dbReference type="Pfam" id="PF05481">
    <property type="entry name" value="Myco_19_kDa"/>
    <property type="match status" value="1"/>
</dbReference>
<keyword evidence="5 6" id="KW-0449">Lipoprotein</keyword>
<sequence length="156" mass="14965">MKRGLTVAVTGAAILAAGITGCSGNKSGGGVATSVPGGSVSVGGANKAKVTIDGKDQNVQGTTVCTKAGGNVSIAVGGSSTGISVVLTDANPPAVKAVQLGNVNGVTLQYAQGGQGNASVTVDGNTYKITGTATGVDMANPTQPVNKPFEIDATCS</sequence>
<keyword evidence="3" id="KW-0472">Membrane</keyword>
<evidence type="ECO:0000256" key="5">
    <source>
        <dbReference type="ARBA" id="ARBA00023288"/>
    </source>
</evidence>
<evidence type="ECO:0000256" key="4">
    <source>
        <dbReference type="ARBA" id="ARBA00023139"/>
    </source>
</evidence>
<evidence type="ECO:0000313" key="6">
    <source>
        <dbReference type="EMBL" id="BBZ42133.1"/>
    </source>
</evidence>
<dbReference type="EMBL" id="AP022613">
    <property type="protein sequence ID" value="BBZ42133.1"/>
    <property type="molecule type" value="Genomic_DNA"/>
</dbReference>
<accession>A0A1X1TSN3</accession>
<reference evidence="6 7" key="1">
    <citation type="journal article" date="2019" name="Emerg. Microbes Infect.">
        <title>Comprehensive subspecies identification of 175 nontuberculous mycobacteria species based on 7547 genomic profiles.</title>
        <authorList>
            <person name="Matsumoto Y."/>
            <person name="Kinjo T."/>
            <person name="Motooka D."/>
            <person name="Nabeya D."/>
            <person name="Jung N."/>
            <person name="Uechi K."/>
            <person name="Horii T."/>
            <person name="Iida T."/>
            <person name="Fujita J."/>
            <person name="Nakamura S."/>
        </authorList>
    </citation>
    <scope>NUCLEOTIDE SEQUENCE [LARGE SCALE GENOMIC DNA]</scope>
    <source>
        <strain evidence="6 7">JCM 14738</strain>
    </source>
</reference>
<evidence type="ECO:0000313" key="7">
    <source>
        <dbReference type="Proteomes" id="UP000467385"/>
    </source>
</evidence>
<keyword evidence="1" id="KW-1003">Cell membrane</keyword>
<gene>
    <name evidence="6" type="primary">lpqH_3</name>
    <name evidence="6" type="ORF">MCNS_51960</name>
</gene>
<protein>
    <submittedName>
        <fullName evidence="6">Lipoprotein LpqH</fullName>
    </submittedName>
</protein>
<keyword evidence="2" id="KW-0732">Signal</keyword>
<evidence type="ECO:0000256" key="3">
    <source>
        <dbReference type="ARBA" id="ARBA00023136"/>
    </source>
</evidence>
<name>A0A1X1TSN3_9MYCO</name>
<keyword evidence="7" id="KW-1185">Reference proteome</keyword>
<dbReference type="PROSITE" id="PS51257">
    <property type="entry name" value="PROKAR_LIPOPROTEIN"/>
    <property type="match status" value="1"/>
</dbReference>
<dbReference type="STRING" id="44010.AWC00_01740"/>
<dbReference type="Proteomes" id="UP000467385">
    <property type="component" value="Chromosome"/>
</dbReference>
<dbReference type="RefSeq" id="WP_085230937.1">
    <property type="nucleotide sequence ID" value="NZ_AP022613.1"/>
</dbReference>
<dbReference type="AlphaFoldDB" id="A0A1X1TSN3"/>
<evidence type="ECO:0000256" key="2">
    <source>
        <dbReference type="ARBA" id="ARBA00022729"/>
    </source>
</evidence>
<dbReference type="OrthoDB" id="4376250at2"/>
<evidence type="ECO:0000256" key="1">
    <source>
        <dbReference type="ARBA" id="ARBA00022475"/>
    </source>
</evidence>